<name>A0ABN9A9J9_9NEOB</name>
<comment type="caution">
    <text evidence="1">The sequence shown here is derived from an EMBL/GenBank/DDBJ whole genome shotgun (WGS) entry which is preliminary data.</text>
</comment>
<sequence length="62" mass="6781">MLTCIRNAGAVGGRHTGRSARAAGRWHAGRSAGTAWQMTFWQRCRSRLAGGRLAEVQEQLGR</sequence>
<proteinExistence type="predicted"/>
<accession>A0ABN9A9J9</accession>
<gene>
    <name evidence="1" type="ORF">SPARVUS_LOCUS228179</name>
</gene>
<organism evidence="1 2">
    <name type="scientific">Staurois parvus</name>
    <dbReference type="NCBI Taxonomy" id="386267"/>
    <lineage>
        <taxon>Eukaryota</taxon>
        <taxon>Metazoa</taxon>
        <taxon>Chordata</taxon>
        <taxon>Craniata</taxon>
        <taxon>Vertebrata</taxon>
        <taxon>Euteleostomi</taxon>
        <taxon>Amphibia</taxon>
        <taxon>Batrachia</taxon>
        <taxon>Anura</taxon>
        <taxon>Neobatrachia</taxon>
        <taxon>Ranoidea</taxon>
        <taxon>Ranidae</taxon>
        <taxon>Staurois</taxon>
    </lineage>
</organism>
<dbReference type="EMBL" id="CATNWA010000061">
    <property type="protein sequence ID" value="CAI9532488.1"/>
    <property type="molecule type" value="Genomic_DNA"/>
</dbReference>
<reference evidence="1" key="1">
    <citation type="submission" date="2023-05" db="EMBL/GenBank/DDBJ databases">
        <authorList>
            <person name="Stuckert A."/>
        </authorList>
    </citation>
    <scope>NUCLEOTIDE SEQUENCE</scope>
</reference>
<evidence type="ECO:0000313" key="1">
    <source>
        <dbReference type="EMBL" id="CAI9532488.1"/>
    </source>
</evidence>
<keyword evidence="2" id="KW-1185">Reference proteome</keyword>
<evidence type="ECO:0000313" key="2">
    <source>
        <dbReference type="Proteomes" id="UP001162483"/>
    </source>
</evidence>
<dbReference type="Proteomes" id="UP001162483">
    <property type="component" value="Unassembled WGS sequence"/>
</dbReference>
<protein>
    <submittedName>
        <fullName evidence="1">Uncharacterized protein</fullName>
    </submittedName>
</protein>